<feature type="domain" description="DUF1554" evidence="2">
    <location>
        <begin position="51"/>
        <end position="184"/>
    </location>
</feature>
<dbReference type="Proteomes" id="UP000231990">
    <property type="component" value="Unassembled WGS sequence"/>
</dbReference>
<dbReference type="InterPro" id="IPR016186">
    <property type="entry name" value="C-type_lectin-like/link_sf"/>
</dbReference>
<evidence type="ECO:0000313" key="4">
    <source>
        <dbReference type="EMBL" id="PJZ72203.1"/>
    </source>
</evidence>
<feature type="chain" id="PRO_5014767539" description="DUF1554 domain-containing protein" evidence="1">
    <location>
        <begin position="22"/>
        <end position="215"/>
    </location>
</feature>
<feature type="signal peptide" evidence="1">
    <location>
        <begin position="1"/>
        <end position="21"/>
    </location>
</feature>
<dbReference type="Gene3D" id="3.10.100.10">
    <property type="entry name" value="Mannose-Binding Protein A, subunit A"/>
    <property type="match status" value="1"/>
</dbReference>
<dbReference type="SUPFAM" id="SSF56436">
    <property type="entry name" value="C-type lectin-like"/>
    <property type="match status" value="1"/>
</dbReference>
<evidence type="ECO:0000256" key="1">
    <source>
        <dbReference type="SAM" id="SignalP"/>
    </source>
</evidence>
<keyword evidence="5" id="KW-1185">Reference proteome</keyword>
<dbReference type="EMBL" id="NPDZ01000012">
    <property type="protein sequence ID" value="PJZ72203.1"/>
    <property type="molecule type" value="Genomic_DNA"/>
</dbReference>
<dbReference type="AlphaFoldDB" id="A0A2M9ZJR7"/>
<evidence type="ECO:0000259" key="2">
    <source>
        <dbReference type="Pfam" id="PF07588"/>
    </source>
</evidence>
<dbReference type="Pfam" id="PF07588">
    <property type="entry name" value="DUF1554"/>
    <property type="match status" value="1"/>
</dbReference>
<gene>
    <name evidence="3" type="ORF">CH360_14260</name>
    <name evidence="4" type="ORF">CH373_15800</name>
</gene>
<dbReference type="EMBL" id="NPDY01000015">
    <property type="protein sequence ID" value="PJZ68872.1"/>
    <property type="molecule type" value="Genomic_DNA"/>
</dbReference>
<proteinExistence type="predicted"/>
<evidence type="ECO:0000313" key="5">
    <source>
        <dbReference type="Proteomes" id="UP000231962"/>
    </source>
</evidence>
<dbReference type="OrthoDB" id="345734at2"/>
<evidence type="ECO:0000313" key="6">
    <source>
        <dbReference type="Proteomes" id="UP000231990"/>
    </source>
</evidence>
<keyword evidence="1" id="KW-0732">Signal</keyword>
<dbReference type="RefSeq" id="WP_100714725.1">
    <property type="nucleotide sequence ID" value="NZ_NPDY01000015.1"/>
</dbReference>
<organism evidence="4 6">
    <name type="scientific">Leptospira perolatii</name>
    <dbReference type="NCBI Taxonomy" id="2023191"/>
    <lineage>
        <taxon>Bacteria</taxon>
        <taxon>Pseudomonadati</taxon>
        <taxon>Spirochaetota</taxon>
        <taxon>Spirochaetia</taxon>
        <taxon>Leptospirales</taxon>
        <taxon>Leptospiraceae</taxon>
        <taxon>Leptospira</taxon>
    </lineage>
</organism>
<comment type="caution">
    <text evidence="4">The sequence shown here is derived from an EMBL/GenBank/DDBJ whole genome shotgun (WGS) entry which is preliminary data.</text>
</comment>
<reference evidence="5 6" key="1">
    <citation type="submission" date="2017-07" db="EMBL/GenBank/DDBJ databases">
        <title>Leptospira spp. isolated from tropical soils.</title>
        <authorList>
            <person name="Thibeaux R."/>
            <person name="Iraola G."/>
            <person name="Ferres I."/>
            <person name="Bierque E."/>
            <person name="Girault D."/>
            <person name="Soupe-Gilbert M.-E."/>
            <person name="Picardeau M."/>
            <person name="Goarant C."/>
        </authorList>
    </citation>
    <scope>NUCLEOTIDE SEQUENCE [LARGE SCALE GENOMIC DNA]</scope>
    <source>
        <strain evidence="4 6">FH1-B-B1</strain>
        <strain evidence="3 5">FH1-B-C1</strain>
    </source>
</reference>
<evidence type="ECO:0000313" key="3">
    <source>
        <dbReference type="EMBL" id="PJZ68872.1"/>
    </source>
</evidence>
<dbReference type="Proteomes" id="UP000231962">
    <property type="component" value="Unassembled WGS sequence"/>
</dbReference>
<accession>A0A2M9ZJR7</accession>
<sequence>MKRILVLSLFTCILCSCSPHGSSTDFALLIPFLNSSNQNPRTYRYLFVTGSHNGNFGGPSGADNFCNSQIPPELSGTSNYKAALVDQTNRGAALDAIGNGLGRFNWVFGSSVEYRRADGVKVFTTNSSGIYDFLAKPLNAPFSTIYKAIWTSLSTDWSTANGLHCNSWGSASNGLNAELGDATATNVSAIHAGGGTCDQTTNFGGVPIGLLCVEQ</sequence>
<dbReference type="PROSITE" id="PS51257">
    <property type="entry name" value="PROKAR_LIPOPROTEIN"/>
    <property type="match status" value="1"/>
</dbReference>
<protein>
    <recommendedName>
        <fullName evidence="2">DUF1554 domain-containing protein</fullName>
    </recommendedName>
</protein>
<name>A0A2M9ZJR7_9LEPT</name>
<dbReference type="InterPro" id="IPR016187">
    <property type="entry name" value="CTDL_fold"/>
</dbReference>
<dbReference type="InterPro" id="IPR011448">
    <property type="entry name" value="DUF1554"/>
</dbReference>